<feature type="compositionally biased region" description="Basic and acidic residues" evidence="1">
    <location>
        <begin position="99"/>
        <end position="108"/>
    </location>
</feature>
<proteinExistence type="predicted"/>
<reference evidence="2 3" key="1">
    <citation type="journal article" date="2021" name="Elife">
        <title>Chloroplast acquisition without the gene transfer in kleptoplastic sea slugs, Plakobranchus ocellatus.</title>
        <authorList>
            <person name="Maeda T."/>
            <person name="Takahashi S."/>
            <person name="Yoshida T."/>
            <person name="Shimamura S."/>
            <person name="Takaki Y."/>
            <person name="Nagai Y."/>
            <person name="Toyoda A."/>
            <person name="Suzuki Y."/>
            <person name="Arimoto A."/>
            <person name="Ishii H."/>
            <person name="Satoh N."/>
            <person name="Nishiyama T."/>
            <person name="Hasebe M."/>
            <person name="Maruyama T."/>
            <person name="Minagawa J."/>
            <person name="Obokata J."/>
            <person name="Shigenobu S."/>
        </authorList>
    </citation>
    <scope>NUCLEOTIDE SEQUENCE [LARGE SCALE GENOMIC DNA]</scope>
</reference>
<keyword evidence="3" id="KW-1185">Reference proteome</keyword>
<feature type="compositionally biased region" description="Basic and acidic residues" evidence="1">
    <location>
        <begin position="60"/>
        <end position="73"/>
    </location>
</feature>
<accession>A0AAV3XYS3</accession>
<protein>
    <submittedName>
        <fullName evidence="2">Craniofacial development protein 2</fullName>
    </submittedName>
</protein>
<dbReference type="Proteomes" id="UP000735302">
    <property type="component" value="Unassembled WGS sequence"/>
</dbReference>
<sequence length="108" mass="12682">MSSILKNRNISLSTKMRTLKSYIWSMLLYGCECWTISNNIKRNWKLLKCYFLEDMKKRAPKRDLEKNGGERPARPLRRQPEQQQTCLNEEPLPSPPALDRSERIGGVE</sequence>
<dbReference type="PROSITE" id="PS51257">
    <property type="entry name" value="PROKAR_LIPOPROTEIN"/>
    <property type="match status" value="1"/>
</dbReference>
<name>A0AAV3XYS3_9GAST</name>
<evidence type="ECO:0000313" key="2">
    <source>
        <dbReference type="EMBL" id="GFN74903.1"/>
    </source>
</evidence>
<evidence type="ECO:0000313" key="3">
    <source>
        <dbReference type="Proteomes" id="UP000735302"/>
    </source>
</evidence>
<feature type="region of interest" description="Disordered" evidence="1">
    <location>
        <begin position="60"/>
        <end position="108"/>
    </location>
</feature>
<comment type="caution">
    <text evidence="2">The sequence shown here is derived from an EMBL/GenBank/DDBJ whole genome shotgun (WGS) entry which is preliminary data.</text>
</comment>
<dbReference type="EMBL" id="BLXT01000181">
    <property type="protein sequence ID" value="GFN74903.1"/>
    <property type="molecule type" value="Genomic_DNA"/>
</dbReference>
<evidence type="ECO:0000256" key="1">
    <source>
        <dbReference type="SAM" id="MobiDB-lite"/>
    </source>
</evidence>
<gene>
    <name evidence="2" type="ORF">PoB_000140900</name>
</gene>
<organism evidence="2 3">
    <name type="scientific">Plakobranchus ocellatus</name>
    <dbReference type="NCBI Taxonomy" id="259542"/>
    <lineage>
        <taxon>Eukaryota</taxon>
        <taxon>Metazoa</taxon>
        <taxon>Spiralia</taxon>
        <taxon>Lophotrochozoa</taxon>
        <taxon>Mollusca</taxon>
        <taxon>Gastropoda</taxon>
        <taxon>Heterobranchia</taxon>
        <taxon>Euthyneura</taxon>
        <taxon>Panpulmonata</taxon>
        <taxon>Sacoglossa</taxon>
        <taxon>Placobranchoidea</taxon>
        <taxon>Plakobranchidae</taxon>
        <taxon>Plakobranchus</taxon>
    </lineage>
</organism>
<dbReference type="AlphaFoldDB" id="A0AAV3XYS3"/>